<gene>
    <name evidence="1" type="ORF">GYMLUDRAFT_64144</name>
</gene>
<reference evidence="1 2" key="1">
    <citation type="submission" date="2014-04" db="EMBL/GenBank/DDBJ databases">
        <title>Evolutionary Origins and Diversification of the Mycorrhizal Mutualists.</title>
        <authorList>
            <consortium name="DOE Joint Genome Institute"/>
            <consortium name="Mycorrhizal Genomics Consortium"/>
            <person name="Kohler A."/>
            <person name="Kuo A."/>
            <person name="Nagy L.G."/>
            <person name="Floudas D."/>
            <person name="Copeland A."/>
            <person name="Barry K.W."/>
            <person name="Cichocki N."/>
            <person name="Veneault-Fourrey C."/>
            <person name="LaButti K."/>
            <person name="Lindquist E.A."/>
            <person name="Lipzen A."/>
            <person name="Lundell T."/>
            <person name="Morin E."/>
            <person name="Murat C."/>
            <person name="Riley R."/>
            <person name="Ohm R."/>
            <person name="Sun H."/>
            <person name="Tunlid A."/>
            <person name="Henrissat B."/>
            <person name="Grigoriev I.V."/>
            <person name="Hibbett D.S."/>
            <person name="Martin F."/>
        </authorList>
    </citation>
    <scope>NUCLEOTIDE SEQUENCE [LARGE SCALE GENOMIC DNA]</scope>
    <source>
        <strain evidence="1 2">FD-317 M1</strain>
    </source>
</reference>
<proteinExistence type="predicted"/>
<evidence type="ECO:0000313" key="1">
    <source>
        <dbReference type="EMBL" id="KIK52618.1"/>
    </source>
</evidence>
<name>A0A0D0CCJ1_9AGAR</name>
<evidence type="ECO:0000313" key="2">
    <source>
        <dbReference type="Proteomes" id="UP000053593"/>
    </source>
</evidence>
<dbReference type="EMBL" id="KN834840">
    <property type="protein sequence ID" value="KIK52618.1"/>
    <property type="molecule type" value="Genomic_DNA"/>
</dbReference>
<keyword evidence="2" id="KW-1185">Reference proteome</keyword>
<organism evidence="1 2">
    <name type="scientific">Collybiopsis luxurians FD-317 M1</name>
    <dbReference type="NCBI Taxonomy" id="944289"/>
    <lineage>
        <taxon>Eukaryota</taxon>
        <taxon>Fungi</taxon>
        <taxon>Dikarya</taxon>
        <taxon>Basidiomycota</taxon>
        <taxon>Agaricomycotina</taxon>
        <taxon>Agaricomycetes</taxon>
        <taxon>Agaricomycetidae</taxon>
        <taxon>Agaricales</taxon>
        <taxon>Marasmiineae</taxon>
        <taxon>Omphalotaceae</taxon>
        <taxon>Collybiopsis</taxon>
        <taxon>Collybiopsis luxurians</taxon>
    </lineage>
</organism>
<protein>
    <submittedName>
        <fullName evidence="1">Uncharacterized protein</fullName>
    </submittedName>
</protein>
<sequence length="362" mass="41196">MADNNAEPITRNVPTLPATVESVPSEGFLNSDIKYLEANIEAQMTVLFSETTIEFVKKPSLDTPFQYPDPATILHFNSGQFALKMNKLCNSRFLQTESHLCSLLHEMERLLPDAHHEELEDVLQSSLSTLHRLKEKKHWLDQAYPSGRDGTRFNSLQHFRLRQWVQLAHNSPLAASCTAALVIYVKFQTPVYKMRVILALLQWIIERRNQMGALNRKYPSQIPKEIYMIVAHYSLDPTTRTFLCCSKCFAIQPLTQKVLTSANSAYAANQSLPTCDIPPAPISPPCANPLRKTRCIGNKVFVVPICKQVFQDFKDWLGRLLATPGIEHDLYNHPAPESDQTKDLMDCPLIQKFKWTDGKPFI</sequence>
<dbReference type="AlphaFoldDB" id="A0A0D0CCJ1"/>
<accession>A0A0D0CCJ1</accession>
<dbReference type="Proteomes" id="UP000053593">
    <property type="component" value="Unassembled WGS sequence"/>
</dbReference>
<dbReference type="HOGENOM" id="CLU_765164_0_0_1"/>
<dbReference type="OrthoDB" id="2985118at2759"/>